<sequence>MNYEVEQEIVAFFEKTTTTRSACDNYASEQLGGNVTPVDVQGVCSYTVYAGPDAEFVVQYRLKSLALNMDIMNLAEAIYGTLTPQITFKGQIGEDHENKEPLYIYVMNRIAGISHLDFILAHNGDIPENSLEFSRWRQNLVADNAKFFALSWKSPQDVDQTYRESLSHRYEQDLHLLLTSLPIRFHPLIKKSLDSLPAIFSLPMVLLHNDFGSFNMLVDEKSCNLLGVIDWAESEIAPFGINLYAHDRLISKIHLKHGWSRYDDYRLLDKIFWSTFSQETGVDNETIKTIKAARIAGVLLWLGFTSRLPNAPKPIPISDDESGAYGMRDLDGLLINPTRFTDLL</sequence>
<dbReference type="InterPro" id="IPR002575">
    <property type="entry name" value="Aminoglycoside_PTrfase"/>
</dbReference>
<comment type="caution">
    <text evidence="2">The sequence shown here is derived from an EMBL/GenBank/DDBJ whole genome shotgun (WGS) entry which is preliminary data.</text>
</comment>
<dbReference type="EMBL" id="CAJVPG010000133">
    <property type="protein sequence ID" value="CAG8359868.1"/>
    <property type="molecule type" value="Genomic_DNA"/>
</dbReference>
<name>A0A9W4IXJ6_9EURO</name>
<evidence type="ECO:0000259" key="1">
    <source>
        <dbReference type="Pfam" id="PF01636"/>
    </source>
</evidence>
<dbReference type="Gene3D" id="3.90.1200.10">
    <property type="match status" value="1"/>
</dbReference>
<keyword evidence="3" id="KW-1185">Reference proteome</keyword>
<dbReference type="SUPFAM" id="SSF56112">
    <property type="entry name" value="Protein kinase-like (PK-like)"/>
    <property type="match status" value="1"/>
</dbReference>
<dbReference type="Proteomes" id="UP001152649">
    <property type="component" value="Unassembled WGS sequence"/>
</dbReference>
<protein>
    <recommendedName>
        <fullName evidence="1">Aminoglycoside phosphotransferase domain-containing protein</fullName>
    </recommendedName>
</protein>
<accession>A0A9W4IXJ6</accession>
<dbReference type="AlphaFoldDB" id="A0A9W4IXJ6"/>
<dbReference type="Pfam" id="PF01636">
    <property type="entry name" value="APH"/>
    <property type="match status" value="1"/>
</dbReference>
<organism evidence="2 3">
    <name type="scientific">Penicillium salamii</name>
    <dbReference type="NCBI Taxonomy" id="1612424"/>
    <lineage>
        <taxon>Eukaryota</taxon>
        <taxon>Fungi</taxon>
        <taxon>Dikarya</taxon>
        <taxon>Ascomycota</taxon>
        <taxon>Pezizomycotina</taxon>
        <taxon>Eurotiomycetes</taxon>
        <taxon>Eurotiomycetidae</taxon>
        <taxon>Eurotiales</taxon>
        <taxon>Aspergillaceae</taxon>
        <taxon>Penicillium</taxon>
    </lineage>
</organism>
<proteinExistence type="predicted"/>
<dbReference type="OrthoDB" id="5598852at2759"/>
<gene>
    <name evidence="2" type="ORF">PSALAMII_LOCUS3676</name>
</gene>
<evidence type="ECO:0000313" key="2">
    <source>
        <dbReference type="EMBL" id="CAG8359868.1"/>
    </source>
</evidence>
<evidence type="ECO:0000313" key="3">
    <source>
        <dbReference type="Proteomes" id="UP001152649"/>
    </source>
</evidence>
<feature type="domain" description="Aminoglycoside phosphotransferase" evidence="1">
    <location>
        <begin position="183"/>
        <end position="239"/>
    </location>
</feature>
<dbReference type="InterPro" id="IPR011009">
    <property type="entry name" value="Kinase-like_dom_sf"/>
</dbReference>
<reference evidence="2" key="1">
    <citation type="submission" date="2021-07" db="EMBL/GenBank/DDBJ databases">
        <authorList>
            <person name="Branca A.L. A."/>
        </authorList>
    </citation>
    <scope>NUCLEOTIDE SEQUENCE</scope>
</reference>